<dbReference type="PANTHER" id="PTHR12810:SF0">
    <property type="entry name" value="SMALL RIBOSOMAL SUBUNIT PROTEIN MS29"/>
    <property type="match status" value="1"/>
</dbReference>
<evidence type="ECO:0000256" key="1">
    <source>
        <dbReference type="ARBA" id="ARBA00004173"/>
    </source>
</evidence>
<dbReference type="SUPFAM" id="SSF52540">
    <property type="entry name" value="P-loop containing nucleoside triphosphate hydrolases"/>
    <property type="match status" value="1"/>
</dbReference>
<dbReference type="InterPro" id="IPR027417">
    <property type="entry name" value="P-loop_NTPase"/>
</dbReference>
<dbReference type="Pfam" id="PF10236">
    <property type="entry name" value="DAP3"/>
    <property type="match status" value="1"/>
</dbReference>
<comment type="caution">
    <text evidence="9">The sequence shown here is derived from an EMBL/GenBank/DDBJ whole genome shotgun (WGS) entry which is preliminary data.</text>
</comment>
<keyword evidence="5" id="KW-0496">Mitochondrion</keyword>
<dbReference type="EMBL" id="AVOT02031257">
    <property type="protein sequence ID" value="MBW0524751.1"/>
    <property type="molecule type" value="Genomic_DNA"/>
</dbReference>
<proteinExistence type="inferred from homology"/>
<name>A0A9Q3ETR1_9BASI</name>
<protein>
    <recommendedName>
        <fullName evidence="7">Small ribosomal subunit protein mS29</fullName>
    </recommendedName>
</protein>
<feature type="region of interest" description="Disordered" evidence="8">
    <location>
        <begin position="37"/>
        <end position="70"/>
    </location>
</feature>
<accession>A0A9Q3ETR1</accession>
<dbReference type="PANTHER" id="PTHR12810">
    <property type="entry name" value="MITOCHONDRIAL 28S RIBOSOMAL PROTEIN S29"/>
    <property type="match status" value="1"/>
</dbReference>
<comment type="similarity">
    <text evidence="2">Belongs to the mitochondrion-specific ribosomal protein mS29 family.</text>
</comment>
<evidence type="ECO:0000313" key="10">
    <source>
        <dbReference type="Proteomes" id="UP000765509"/>
    </source>
</evidence>
<dbReference type="InterPro" id="IPR019368">
    <property type="entry name" value="Ribosomal_mS29"/>
</dbReference>
<dbReference type="GO" id="GO:0005763">
    <property type="term" value="C:mitochondrial small ribosomal subunit"/>
    <property type="evidence" value="ECO:0007669"/>
    <property type="project" value="TreeGrafter"/>
</dbReference>
<evidence type="ECO:0000256" key="3">
    <source>
        <dbReference type="ARBA" id="ARBA00022946"/>
    </source>
</evidence>
<keyword evidence="6" id="KW-0687">Ribonucleoprotein</keyword>
<keyword evidence="4" id="KW-0689">Ribosomal protein</keyword>
<evidence type="ECO:0000256" key="6">
    <source>
        <dbReference type="ARBA" id="ARBA00023274"/>
    </source>
</evidence>
<evidence type="ECO:0000256" key="7">
    <source>
        <dbReference type="ARBA" id="ARBA00035140"/>
    </source>
</evidence>
<reference evidence="9" key="1">
    <citation type="submission" date="2021-03" db="EMBL/GenBank/DDBJ databases">
        <title>Draft genome sequence of rust myrtle Austropuccinia psidii MF-1, a brazilian biotype.</title>
        <authorList>
            <person name="Quecine M.C."/>
            <person name="Pachon D.M.R."/>
            <person name="Bonatelli M.L."/>
            <person name="Correr F.H."/>
            <person name="Franceschini L.M."/>
            <person name="Leite T.F."/>
            <person name="Margarido G.R.A."/>
            <person name="Almeida C.A."/>
            <person name="Ferrarezi J.A."/>
            <person name="Labate C.A."/>
        </authorList>
    </citation>
    <scope>NUCLEOTIDE SEQUENCE</scope>
    <source>
        <strain evidence="9">MF-1</strain>
    </source>
</reference>
<comment type="subcellular location">
    <subcellularLocation>
        <location evidence="1">Mitochondrion</location>
    </subcellularLocation>
</comment>
<sequence length="450" mass="49554">MWSFYRHSYNLLQSCSSRSRPSAQSIKCSHYATISKSGIPSNRSKPSKASTQRDNNTGAATPGGPDPGRLVNPAYLTSNPIDFSSLSELTSAEIVQGNVGKVFKYSSRSLKLFENFSIPSSIAKDWKPLPVPITTLRQASVKLVSCLTSSKDISPILTLTGQAGTGKSTVLLHALSYAIQRQWIVLYIPDAKSLVDGQFGYEYCPKTQLYHQNTLSSQILNKLYSLNDLNGLTVSKSQKLFGTKDERLVEFTEEIPVGSPLAKLILTGIQQPHLAPIILDIALEELSNQTMKPVLLAIDGVQNLFKPTEYLDGSFQAIDSFALNVSRSLIEFARGNKKLSKGSTVLAASSLHAPSKSLAWETMMVKEKELAGRIWPGWSAYGELLQPVQTFPTIKVDKLERIEAAGIAKGLEVSKLVLGPLDDQGFIRHYVTSNGNAREFRREIQNQFHF</sequence>
<evidence type="ECO:0000256" key="4">
    <source>
        <dbReference type="ARBA" id="ARBA00022980"/>
    </source>
</evidence>
<dbReference type="GO" id="GO:0003735">
    <property type="term" value="F:structural constituent of ribosome"/>
    <property type="evidence" value="ECO:0007669"/>
    <property type="project" value="TreeGrafter"/>
</dbReference>
<dbReference type="Proteomes" id="UP000765509">
    <property type="component" value="Unassembled WGS sequence"/>
</dbReference>
<evidence type="ECO:0000256" key="8">
    <source>
        <dbReference type="SAM" id="MobiDB-lite"/>
    </source>
</evidence>
<evidence type="ECO:0000256" key="5">
    <source>
        <dbReference type="ARBA" id="ARBA00023128"/>
    </source>
</evidence>
<organism evidence="9 10">
    <name type="scientific">Austropuccinia psidii MF-1</name>
    <dbReference type="NCBI Taxonomy" id="1389203"/>
    <lineage>
        <taxon>Eukaryota</taxon>
        <taxon>Fungi</taxon>
        <taxon>Dikarya</taxon>
        <taxon>Basidiomycota</taxon>
        <taxon>Pucciniomycotina</taxon>
        <taxon>Pucciniomycetes</taxon>
        <taxon>Pucciniales</taxon>
        <taxon>Sphaerophragmiaceae</taxon>
        <taxon>Austropuccinia</taxon>
    </lineage>
</organism>
<dbReference type="AlphaFoldDB" id="A0A9Q3ETR1"/>
<gene>
    <name evidence="9" type="ORF">O181_064466</name>
</gene>
<keyword evidence="10" id="KW-1185">Reference proteome</keyword>
<keyword evidence="3" id="KW-0809">Transit peptide</keyword>
<evidence type="ECO:0000256" key="2">
    <source>
        <dbReference type="ARBA" id="ARBA00009863"/>
    </source>
</evidence>
<feature type="compositionally biased region" description="Polar residues" evidence="8">
    <location>
        <begin position="37"/>
        <end position="56"/>
    </location>
</feature>
<evidence type="ECO:0000313" key="9">
    <source>
        <dbReference type="EMBL" id="MBW0524751.1"/>
    </source>
</evidence>
<dbReference type="OrthoDB" id="274828at2759"/>